<name>A0A1G9PPY0_9BACT</name>
<gene>
    <name evidence="2" type="ORF">SAMN05660860_01670</name>
</gene>
<dbReference type="AlphaFoldDB" id="A0A1G9PPY0"/>
<dbReference type="STRING" id="392333.SAMN05660860_01670"/>
<feature type="coiled-coil region" evidence="1">
    <location>
        <begin position="27"/>
        <end position="84"/>
    </location>
</feature>
<keyword evidence="1" id="KW-0175">Coiled coil</keyword>
<evidence type="ECO:0008006" key="4">
    <source>
        <dbReference type="Google" id="ProtNLM"/>
    </source>
</evidence>
<dbReference type="EMBL" id="FNGU01000003">
    <property type="protein sequence ID" value="SDM00878.1"/>
    <property type="molecule type" value="Genomic_DNA"/>
</dbReference>
<reference evidence="2 3" key="1">
    <citation type="submission" date="2016-10" db="EMBL/GenBank/DDBJ databases">
        <authorList>
            <person name="de Groot N.N."/>
        </authorList>
    </citation>
    <scope>NUCLEOTIDE SEQUENCE [LARGE SCALE GENOMIC DNA]</scope>
    <source>
        <strain evidence="2 3">DSM 17813</strain>
    </source>
</reference>
<protein>
    <recommendedName>
        <fullName evidence="4">Polyhydroxyalkanoate synthesis regulator phasin</fullName>
    </recommendedName>
</protein>
<accession>A0A1G9PPY0</accession>
<dbReference type="Proteomes" id="UP000182146">
    <property type="component" value="Unassembled WGS sequence"/>
</dbReference>
<evidence type="ECO:0000313" key="2">
    <source>
        <dbReference type="EMBL" id="SDM00878.1"/>
    </source>
</evidence>
<organism evidence="2 3">
    <name type="scientific">Geoalkalibacter ferrihydriticus</name>
    <dbReference type="NCBI Taxonomy" id="392333"/>
    <lineage>
        <taxon>Bacteria</taxon>
        <taxon>Pseudomonadati</taxon>
        <taxon>Thermodesulfobacteriota</taxon>
        <taxon>Desulfuromonadia</taxon>
        <taxon>Desulfuromonadales</taxon>
        <taxon>Geoalkalibacteraceae</taxon>
        <taxon>Geoalkalibacter</taxon>
    </lineage>
</organism>
<proteinExistence type="predicted"/>
<evidence type="ECO:0000313" key="3">
    <source>
        <dbReference type="Proteomes" id="UP000182146"/>
    </source>
</evidence>
<evidence type="ECO:0000256" key="1">
    <source>
        <dbReference type="SAM" id="Coils"/>
    </source>
</evidence>
<sequence length="95" mass="11032">MEKPMDKKLEQLFYAVLGGALTVKEKLEANNEEAKAWQQKSEAHAREFFDELAERGESEKEKFKSSLKETLKELIAEMNLATKDDLEKLKQELEK</sequence>